<dbReference type="EMBL" id="HACM01000914">
    <property type="protein sequence ID" value="CRZ01356.1"/>
    <property type="molecule type" value="Transcribed_RNA"/>
</dbReference>
<name>A0A0H5QJ85_9EUKA</name>
<evidence type="ECO:0000313" key="3">
    <source>
        <dbReference type="EMBL" id="CRZ01356.1"/>
    </source>
</evidence>
<organism evidence="3">
    <name type="scientific">Spongospora subterranea</name>
    <dbReference type="NCBI Taxonomy" id="70186"/>
    <lineage>
        <taxon>Eukaryota</taxon>
        <taxon>Sar</taxon>
        <taxon>Rhizaria</taxon>
        <taxon>Endomyxa</taxon>
        <taxon>Phytomyxea</taxon>
        <taxon>Plasmodiophorida</taxon>
        <taxon>Plasmodiophoridae</taxon>
        <taxon>Spongospora</taxon>
    </lineage>
</organism>
<reference evidence="3" key="1">
    <citation type="submission" date="2015-04" db="EMBL/GenBank/DDBJ databases">
        <title>The genome sequence of the plant pathogenic Rhizarian Plasmodiophora brassicae reveals insights in its biotrophic life cycle and the origin of chitin synthesis.</title>
        <authorList>
            <person name="Schwelm A."/>
            <person name="Fogelqvist J."/>
            <person name="Knaust A."/>
            <person name="Julke S."/>
            <person name="Lilja T."/>
            <person name="Dhandapani V."/>
            <person name="Bonilla-Rosso G."/>
            <person name="Karlsson M."/>
            <person name="Shevchenko A."/>
            <person name="Choi S.R."/>
            <person name="Kim H.G."/>
            <person name="Park J.Y."/>
            <person name="Lim Y.P."/>
            <person name="Ludwig-Muller J."/>
            <person name="Dixelius C."/>
        </authorList>
    </citation>
    <scope>NUCLEOTIDE SEQUENCE</scope>
    <source>
        <tissue evidence="3">Potato root galls</tissue>
    </source>
</reference>
<protein>
    <recommendedName>
        <fullName evidence="4">EB domain-containing protein</fullName>
    </recommendedName>
</protein>
<accession>A0A0H5QJ85</accession>
<feature type="signal peptide" evidence="2">
    <location>
        <begin position="1"/>
        <end position="18"/>
    </location>
</feature>
<feature type="compositionally biased region" description="Polar residues" evidence="1">
    <location>
        <begin position="142"/>
        <end position="151"/>
    </location>
</feature>
<proteinExistence type="predicted"/>
<feature type="chain" id="PRO_5005222647" description="EB domain-containing protein" evidence="2">
    <location>
        <begin position="19"/>
        <end position="208"/>
    </location>
</feature>
<feature type="region of interest" description="Disordered" evidence="1">
    <location>
        <begin position="182"/>
        <end position="208"/>
    </location>
</feature>
<feature type="non-terminal residue" evidence="3">
    <location>
        <position position="208"/>
    </location>
</feature>
<keyword evidence="2" id="KW-0732">Signal</keyword>
<evidence type="ECO:0000256" key="2">
    <source>
        <dbReference type="SAM" id="SignalP"/>
    </source>
</evidence>
<feature type="region of interest" description="Disordered" evidence="1">
    <location>
        <begin position="134"/>
        <end position="162"/>
    </location>
</feature>
<sequence length="208" mass="21839">MVWVSGILCITLAGMALGQNASEADVSFAQSIVDNGYCSYYDNSWIRGQSISCLCAQGYLAGCVNNSQCLSRTVCDPSPLCDQQRQWINCTERKQCMNTLNCTATQVCQPYRQCQPVVRQRRVCQYVALQADDDSSPLPPNRNDTGTNATTGAVPPASNATAGNATASAVLPAMNASAGAIPPSKNATAGNATTGAVPKPTVVPPPMN</sequence>
<feature type="compositionally biased region" description="Low complexity" evidence="1">
    <location>
        <begin position="186"/>
        <end position="196"/>
    </location>
</feature>
<evidence type="ECO:0008006" key="4">
    <source>
        <dbReference type="Google" id="ProtNLM"/>
    </source>
</evidence>
<dbReference type="AlphaFoldDB" id="A0A0H5QJ85"/>
<evidence type="ECO:0000256" key="1">
    <source>
        <dbReference type="SAM" id="MobiDB-lite"/>
    </source>
</evidence>